<dbReference type="InterPro" id="IPR022630">
    <property type="entry name" value="S-AdoMet_synt_C"/>
</dbReference>
<feature type="binding site" evidence="10">
    <location>
        <position position="45"/>
    </location>
    <ligand>
        <name>K(+)</name>
        <dbReference type="ChEBI" id="CHEBI:29103"/>
    </ligand>
</feature>
<evidence type="ECO:0000256" key="7">
    <source>
        <dbReference type="ARBA" id="ARBA00022840"/>
    </source>
</evidence>
<dbReference type="Pfam" id="PF02773">
    <property type="entry name" value="S-AdoMet_synt_C"/>
    <property type="match status" value="1"/>
</dbReference>
<feature type="binding site" description="in other chain" evidence="10">
    <location>
        <begin position="177"/>
        <end position="179"/>
    </location>
    <ligand>
        <name>ATP</name>
        <dbReference type="ChEBI" id="CHEBI:30616"/>
        <note>ligand shared between two neighboring subunits</note>
    </ligand>
</feature>
<keyword evidence="10" id="KW-0963">Cytoplasm</keyword>
<comment type="cofactor">
    <cofactor evidence="10">
        <name>K(+)</name>
        <dbReference type="ChEBI" id="CHEBI:29103"/>
    </cofactor>
    <text evidence="10">Binds 1 potassium ion per subunit.</text>
</comment>
<organism evidence="16 18">
    <name type="scientific">Bacillus cereus</name>
    <dbReference type="NCBI Taxonomy" id="1396"/>
    <lineage>
        <taxon>Bacteria</taxon>
        <taxon>Bacillati</taxon>
        <taxon>Bacillota</taxon>
        <taxon>Bacilli</taxon>
        <taxon>Bacillales</taxon>
        <taxon>Bacillaceae</taxon>
        <taxon>Bacillus</taxon>
        <taxon>Bacillus cereus group</taxon>
    </lineage>
</organism>
<dbReference type="InterPro" id="IPR002133">
    <property type="entry name" value="S-AdoMet_synthetase"/>
</dbReference>
<dbReference type="UniPathway" id="UPA00315">
    <property type="reaction ID" value="UER00080"/>
</dbReference>
<dbReference type="CDD" id="cd18079">
    <property type="entry name" value="S-AdoMet_synt"/>
    <property type="match status" value="1"/>
</dbReference>
<dbReference type="Gene3D" id="3.30.300.10">
    <property type="match status" value="3"/>
</dbReference>
<feature type="binding site" evidence="10">
    <location>
        <position position="280"/>
    </location>
    <ligand>
        <name>ATP</name>
        <dbReference type="ChEBI" id="CHEBI:30616"/>
        <note>ligand shared between two neighboring subunits</note>
    </ligand>
</feature>
<dbReference type="FunFam" id="3.30.300.10:FF:000004">
    <property type="entry name" value="S-adenosylmethionine synthase"/>
    <property type="match status" value="1"/>
</dbReference>
<feature type="domain" description="S-adenosylmethionine synthetase N-terminal" evidence="13">
    <location>
        <begin position="6"/>
        <end position="103"/>
    </location>
</feature>
<evidence type="ECO:0000313" key="16">
    <source>
        <dbReference type="EMBL" id="PES90615.1"/>
    </source>
</evidence>
<evidence type="ECO:0000313" key="19">
    <source>
        <dbReference type="Proteomes" id="UP000225766"/>
    </source>
</evidence>
<dbReference type="EMBL" id="NTZF01000033">
    <property type="protein sequence ID" value="PES90615.1"/>
    <property type="molecule type" value="Genomic_DNA"/>
</dbReference>
<sequence>MTKKRHLFTSESVTEGHPDKICDQISDSILDAILSKDANARVACETTVTTGLVLVAGEITTSTYVDIPKIVRETIQGIGYTRAKYGFDAETCAVLTSIDEQSADIAMGVDQALEAREGLMTDAEIEAIGAGDQGLMFGFACNETQELMPLPISLAHKLARRLTEVRKDDTLSYLRPDGKTQVTVEYDENGKPVRVDTIVISTQHHPDVTWEEIDRDLKEHVIKAVVPAELMDGETKFFINPTGRFVIGGPQGDAGLTGRKIIVDTYGGYARHGGGAFSGKDATKVDRSAAYAARYVAKNIVAAGLAEKAEVQLAYAIGVAQPVSISVDTFGTGKVSEDVLVELVRNNFDLRPAGIIKMLDLRRPIYKQTAAYGHFGRTDVDLSWERTDKAAALKEQAGL</sequence>
<comment type="subcellular location">
    <subcellularLocation>
        <location evidence="10 11">Cytoplasm</location>
    </subcellularLocation>
</comment>
<comment type="catalytic activity">
    <reaction evidence="10">
        <text>L-methionine + ATP + H2O = S-adenosyl-L-methionine + phosphate + diphosphate</text>
        <dbReference type="Rhea" id="RHEA:21080"/>
        <dbReference type="ChEBI" id="CHEBI:15377"/>
        <dbReference type="ChEBI" id="CHEBI:30616"/>
        <dbReference type="ChEBI" id="CHEBI:33019"/>
        <dbReference type="ChEBI" id="CHEBI:43474"/>
        <dbReference type="ChEBI" id="CHEBI:57844"/>
        <dbReference type="ChEBI" id="CHEBI:59789"/>
        <dbReference type="EC" id="2.5.1.6"/>
    </reaction>
</comment>
<feature type="binding site" evidence="10">
    <location>
        <position position="19"/>
    </location>
    <ligand>
        <name>Mg(2+)</name>
        <dbReference type="ChEBI" id="CHEBI:18420"/>
    </ligand>
</feature>
<gene>
    <name evidence="10" type="primary">metK</name>
    <name evidence="16" type="ORF">CN491_23445</name>
    <name evidence="17" type="ORF">COD19_25745</name>
</gene>
<evidence type="ECO:0000256" key="3">
    <source>
        <dbReference type="ARBA" id="ARBA00022563"/>
    </source>
</evidence>
<keyword evidence="8 10" id="KW-0460">Magnesium</keyword>
<dbReference type="GO" id="GO:0006556">
    <property type="term" value="P:S-adenosylmethionine biosynthetic process"/>
    <property type="evidence" value="ECO:0007669"/>
    <property type="project" value="UniProtKB-UniRule"/>
</dbReference>
<feature type="binding site" description="in other chain" evidence="10">
    <location>
        <position position="17"/>
    </location>
    <ligand>
        <name>ATP</name>
        <dbReference type="ChEBI" id="CHEBI:30616"/>
        <note>ligand shared between two neighboring subunits</note>
    </ligand>
</feature>
<proteinExistence type="inferred from homology"/>
<dbReference type="PROSITE" id="PS00377">
    <property type="entry name" value="ADOMET_SYNTHASE_2"/>
    <property type="match status" value="1"/>
</dbReference>
<protein>
    <recommendedName>
        <fullName evidence="10">S-adenosylmethionine synthase</fullName>
        <shortName evidence="10">AdoMet synthase</shortName>
        <ecNumber evidence="10">2.5.1.6</ecNumber>
    </recommendedName>
    <alternativeName>
        <fullName evidence="10">MAT</fullName>
    </alternativeName>
    <alternativeName>
        <fullName evidence="10">Methionine adenosyltransferase</fullName>
    </alternativeName>
</protein>
<feature type="binding site" evidence="10">
    <location>
        <position position="276"/>
    </location>
    <ligand>
        <name>ATP</name>
        <dbReference type="ChEBI" id="CHEBI:30616"/>
        <note>ligand shared between two neighboring subunits</note>
    </ligand>
</feature>
<feature type="domain" description="S-adenosylmethionine synthetase central" evidence="14">
    <location>
        <begin position="128"/>
        <end position="245"/>
    </location>
</feature>
<keyword evidence="9 10" id="KW-0630">Potassium</keyword>
<evidence type="ECO:0000259" key="14">
    <source>
        <dbReference type="Pfam" id="PF02772"/>
    </source>
</evidence>
<dbReference type="GO" id="GO:0005524">
    <property type="term" value="F:ATP binding"/>
    <property type="evidence" value="ECO:0007669"/>
    <property type="project" value="UniProtKB-UniRule"/>
</dbReference>
<dbReference type="PANTHER" id="PTHR11964">
    <property type="entry name" value="S-ADENOSYLMETHIONINE SYNTHETASE"/>
    <property type="match status" value="1"/>
</dbReference>
<dbReference type="InterPro" id="IPR022631">
    <property type="entry name" value="ADOMET_SYNTHASE_CS"/>
</dbReference>
<comment type="cofactor">
    <cofactor evidence="10">
        <name>Mg(2+)</name>
        <dbReference type="ChEBI" id="CHEBI:18420"/>
    </cofactor>
    <text evidence="10">Binds 2 divalent ions per subunit.</text>
</comment>
<keyword evidence="7 10" id="KW-0067">ATP-binding</keyword>
<dbReference type="GO" id="GO:0004478">
    <property type="term" value="F:methionine adenosyltransferase activity"/>
    <property type="evidence" value="ECO:0007669"/>
    <property type="project" value="UniProtKB-UniRule"/>
</dbReference>
<comment type="caution">
    <text evidence="16">The sequence shown here is derived from an EMBL/GenBank/DDBJ whole genome shotgun (WGS) entry which is preliminary data.</text>
</comment>
<feature type="binding site" description="in other chain" evidence="10">
    <location>
        <position position="284"/>
    </location>
    <ligand>
        <name>L-methionine</name>
        <dbReference type="ChEBI" id="CHEBI:57844"/>
        <note>ligand shared between two neighboring subunits</note>
    </ligand>
</feature>
<evidence type="ECO:0000256" key="4">
    <source>
        <dbReference type="ARBA" id="ARBA00022679"/>
    </source>
</evidence>
<dbReference type="InterPro" id="IPR022629">
    <property type="entry name" value="S-AdoMet_synt_central"/>
</dbReference>
<dbReference type="RefSeq" id="WP_088232311.1">
    <property type="nucleotide sequence ID" value="NZ_JARXKI010000013.1"/>
</dbReference>
<feature type="binding site" evidence="10">
    <location>
        <position position="253"/>
    </location>
    <ligand>
        <name>ATP</name>
        <dbReference type="ChEBI" id="CHEBI:30616"/>
        <note>ligand shared between two neighboring subunits</note>
    </ligand>
</feature>
<dbReference type="Pfam" id="PF00438">
    <property type="entry name" value="S-AdoMet_synt_N"/>
    <property type="match status" value="1"/>
</dbReference>
<dbReference type="GO" id="GO:0006730">
    <property type="term" value="P:one-carbon metabolic process"/>
    <property type="evidence" value="ECO:0007669"/>
    <property type="project" value="UniProtKB-KW"/>
</dbReference>
<dbReference type="Proteomes" id="UP000225766">
    <property type="component" value="Unassembled WGS sequence"/>
</dbReference>
<keyword evidence="3 10" id="KW-0554">One-carbon metabolism</keyword>
<keyword evidence="4 10" id="KW-0808">Transferase</keyword>
<dbReference type="Pfam" id="PF02772">
    <property type="entry name" value="S-AdoMet_synt_M"/>
    <property type="match status" value="1"/>
</dbReference>
<accession>A0A2A8J0B3</accession>
<evidence type="ECO:0000256" key="2">
    <source>
        <dbReference type="ARBA" id="ARBA00009685"/>
    </source>
</evidence>
<dbReference type="FunFam" id="3.30.300.10:FF:000003">
    <property type="entry name" value="S-adenosylmethionine synthase"/>
    <property type="match status" value="1"/>
</dbReference>
<evidence type="ECO:0000256" key="8">
    <source>
        <dbReference type="ARBA" id="ARBA00022842"/>
    </source>
</evidence>
<evidence type="ECO:0000259" key="15">
    <source>
        <dbReference type="Pfam" id="PF02773"/>
    </source>
</evidence>
<evidence type="ECO:0000256" key="12">
    <source>
        <dbReference type="RuleBase" id="RU004462"/>
    </source>
</evidence>
<reference evidence="18 19" key="1">
    <citation type="submission" date="2017-09" db="EMBL/GenBank/DDBJ databases">
        <title>Large-scale bioinformatics analysis of Bacillus genomes uncovers conserved roles of natural products in bacterial physiology.</title>
        <authorList>
            <consortium name="Agbiome Team Llc"/>
            <person name="Bleich R.M."/>
            <person name="Grubbs K.J."/>
            <person name="Santa Maria K.C."/>
            <person name="Allen S.E."/>
            <person name="Farag S."/>
            <person name="Shank E.A."/>
            <person name="Bowers A."/>
        </authorList>
    </citation>
    <scope>NUCLEOTIDE SEQUENCE [LARGE SCALE GENOMIC DNA]</scope>
    <source>
        <strain evidence="16 18">AFS002368</strain>
        <strain evidence="17 19">AFS040105</strain>
    </source>
</reference>
<feature type="domain" description="S-adenosylmethionine synthetase C-terminal" evidence="15">
    <location>
        <begin position="247"/>
        <end position="386"/>
    </location>
</feature>
<dbReference type="EC" id="2.5.1.6" evidence="10"/>
<dbReference type="PROSITE" id="PS00376">
    <property type="entry name" value="ADOMET_SYNTHASE_1"/>
    <property type="match status" value="1"/>
</dbReference>
<feature type="region of interest" description="Flexible loop" evidence="10">
    <location>
        <begin position="101"/>
        <end position="111"/>
    </location>
</feature>
<evidence type="ECO:0000256" key="6">
    <source>
        <dbReference type="ARBA" id="ARBA00022741"/>
    </source>
</evidence>
<comment type="subunit">
    <text evidence="10">Homotetramer; dimer of dimers.</text>
</comment>
<comment type="similarity">
    <text evidence="2 10 12">Belongs to the AdoMet synthase family.</text>
</comment>
<feature type="binding site" description="in other chain" evidence="10">
    <location>
        <begin position="244"/>
        <end position="245"/>
    </location>
    <ligand>
        <name>ATP</name>
        <dbReference type="ChEBI" id="CHEBI:30616"/>
        <note>ligand shared between two neighboring subunits</note>
    </ligand>
</feature>
<dbReference type="SUPFAM" id="SSF55973">
    <property type="entry name" value="S-adenosylmethionine synthetase"/>
    <property type="match status" value="3"/>
</dbReference>
<keyword evidence="5 10" id="KW-0479">Metal-binding</keyword>
<dbReference type="GO" id="GO:0005737">
    <property type="term" value="C:cytoplasm"/>
    <property type="evidence" value="ECO:0007669"/>
    <property type="project" value="UniProtKB-SubCell"/>
</dbReference>
<feature type="binding site" evidence="10">
    <location>
        <position position="253"/>
    </location>
    <ligand>
        <name>L-methionine</name>
        <dbReference type="ChEBI" id="CHEBI:57844"/>
        <note>ligand shared between two neighboring subunits</note>
    </ligand>
</feature>
<comment type="function">
    <text evidence="10">Catalyzes the formation of S-adenosylmethionine (AdoMet) from methionine and ATP. The overall synthetic reaction is composed of two sequential steps, AdoMet formation and the subsequent tripolyphosphate hydrolysis which occurs prior to release of AdoMet from the enzyme.</text>
</comment>
<evidence type="ECO:0000256" key="10">
    <source>
        <dbReference type="HAMAP-Rule" id="MF_00086"/>
    </source>
</evidence>
<dbReference type="Proteomes" id="UP000220900">
    <property type="component" value="Unassembled WGS sequence"/>
</dbReference>
<evidence type="ECO:0000256" key="1">
    <source>
        <dbReference type="ARBA" id="ARBA00005224"/>
    </source>
</evidence>
<feature type="binding site" description="in other chain" evidence="10">
    <location>
        <begin position="259"/>
        <end position="260"/>
    </location>
    <ligand>
        <name>ATP</name>
        <dbReference type="ChEBI" id="CHEBI:30616"/>
        <note>ligand shared between two neighboring subunits</note>
    </ligand>
</feature>
<evidence type="ECO:0000256" key="9">
    <source>
        <dbReference type="ARBA" id="ARBA00022958"/>
    </source>
</evidence>
<keyword evidence="6 10" id="KW-0547">Nucleotide-binding</keyword>
<evidence type="ECO:0000256" key="5">
    <source>
        <dbReference type="ARBA" id="ARBA00022723"/>
    </source>
</evidence>
<feature type="binding site" description="in other chain" evidence="10">
    <location>
        <position position="58"/>
    </location>
    <ligand>
        <name>L-methionine</name>
        <dbReference type="ChEBI" id="CHEBI:57844"/>
        <note>ligand shared between two neighboring subunits</note>
    </ligand>
</feature>
<evidence type="ECO:0000259" key="13">
    <source>
        <dbReference type="Pfam" id="PF00438"/>
    </source>
</evidence>
<evidence type="ECO:0000256" key="11">
    <source>
        <dbReference type="RuleBase" id="RU000542"/>
    </source>
</evidence>
<dbReference type="AlphaFoldDB" id="A0A2A8J0B3"/>
<dbReference type="HAMAP" id="MF_00086">
    <property type="entry name" value="S_AdoMet_synth1"/>
    <property type="match status" value="1"/>
</dbReference>
<dbReference type="OrthoDB" id="9801085at2"/>
<name>A0A2A8J0B3_BACCE</name>
<comment type="pathway">
    <text evidence="1 10">Amino-acid biosynthesis; S-adenosyl-L-methionine biosynthesis; S-adenosyl-L-methionine from L-methionine: step 1/1.</text>
</comment>
<dbReference type="InterPro" id="IPR022636">
    <property type="entry name" value="S-AdoMet_synthetase_sfam"/>
</dbReference>
<dbReference type="GO" id="GO:0000287">
    <property type="term" value="F:magnesium ion binding"/>
    <property type="evidence" value="ECO:0007669"/>
    <property type="project" value="UniProtKB-UniRule"/>
</dbReference>
<feature type="binding site" description="in other chain" evidence="10">
    <location>
        <position position="101"/>
    </location>
    <ligand>
        <name>L-methionine</name>
        <dbReference type="ChEBI" id="CHEBI:57844"/>
        <note>ligand shared between two neighboring subunits</note>
    </ligand>
</feature>
<dbReference type="InterPro" id="IPR022628">
    <property type="entry name" value="S-AdoMet_synt_N"/>
</dbReference>
<evidence type="ECO:0000313" key="17">
    <source>
        <dbReference type="EMBL" id="PGT97211.1"/>
    </source>
</evidence>
<dbReference type="NCBIfam" id="TIGR01034">
    <property type="entry name" value="metK"/>
    <property type="match status" value="1"/>
</dbReference>
<evidence type="ECO:0000313" key="18">
    <source>
        <dbReference type="Proteomes" id="UP000220900"/>
    </source>
</evidence>
<dbReference type="PIRSF" id="PIRSF000497">
    <property type="entry name" value="MAT"/>
    <property type="match status" value="1"/>
</dbReference>
<dbReference type="EMBL" id="NUMG01000046">
    <property type="protein sequence ID" value="PGT97211.1"/>
    <property type="molecule type" value="Genomic_DNA"/>
</dbReference>